<gene>
    <name evidence="1" type="ORF">NCTC8554_02354</name>
</gene>
<name>A0A378WD30_NEIME</name>
<evidence type="ECO:0000313" key="2">
    <source>
        <dbReference type="Proteomes" id="UP000254176"/>
    </source>
</evidence>
<dbReference type="RefSeq" id="WP_002231540.1">
    <property type="nucleotide sequence ID" value="NZ_CP020401.2"/>
</dbReference>
<protein>
    <submittedName>
        <fullName evidence="1">Putative DNA-binding protein</fullName>
    </submittedName>
</protein>
<evidence type="ECO:0000313" key="1">
    <source>
        <dbReference type="EMBL" id="SUA30313.1"/>
    </source>
</evidence>
<organism evidence="1 2">
    <name type="scientific">Neisseria meningitidis</name>
    <dbReference type="NCBI Taxonomy" id="487"/>
    <lineage>
        <taxon>Bacteria</taxon>
        <taxon>Pseudomonadati</taxon>
        <taxon>Pseudomonadota</taxon>
        <taxon>Betaproteobacteria</taxon>
        <taxon>Neisseriales</taxon>
        <taxon>Neisseriaceae</taxon>
        <taxon>Neisseria</taxon>
    </lineage>
</organism>
<reference evidence="1 2" key="1">
    <citation type="submission" date="2018-06" db="EMBL/GenBank/DDBJ databases">
        <authorList>
            <consortium name="Pathogen Informatics"/>
            <person name="Doyle S."/>
        </authorList>
    </citation>
    <scope>NUCLEOTIDE SEQUENCE [LARGE SCALE GENOMIC DNA]</scope>
    <source>
        <strain evidence="1 2">NCTC8554</strain>
    </source>
</reference>
<keyword evidence="1" id="KW-0238">DNA-binding</keyword>
<dbReference type="GO" id="GO:0003677">
    <property type="term" value="F:DNA binding"/>
    <property type="evidence" value="ECO:0007669"/>
    <property type="project" value="UniProtKB-KW"/>
</dbReference>
<dbReference type="EMBL" id="UGRP01000004">
    <property type="protein sequence ID" value="SUA30313.1"/>
    <property type="molecule type" value="Genomic_DNA"/>
</dbReference>
<dbReference type="Proteomes" id="UP000254176">
    <property type="component" value="Unassembled WGS sequence"/>
</dbReference>
<sequence length="84" mass="8922">MDLNVEIKNFGKVAHARVSIRPLTVITGCNSTLAFPSVTAAGTALGVHFQQINHRLKGRTSCQEVLISTPIILSAASSPCPDFC</sequence>
<dbReference type="AlphaFoldDB" id="A0A378WD30"/>
<proteinExistence type="predicted"/>
<accession>A0A378WD30</accession>